<dbReference type="InterPro" id="IPR001662">
    <property type="entry name" value="EF1B_G_C"/>
</dbReference>
<evidence type="ECO:0000313" key="3">
    <source>
        <dbReference type="EMBL" id="KAE9391184.1"/>
    </source>
</evidence>
<feature type="domain" description="EF-1-gamma C-terminal" evidence="2">
    <location>
        <begin position="139"/>
        <end position="239"/>
    </location>
</feature>
<dbReference type="GO" id="GO:0003746">
    <property type="term" value="F:translation elongation factor activity"/>
    <property type="evidence" value="ECO:0007669"/>
    <property type="project" value="InterPro"/>
</dbReference>
<dbReference type="Gene3D" id="1.20.1050.10">
    <property type="match status" value="1"/>
</dbReference>
<dbReference type="EMBL" id="ML769634">
    <property type="protein sequence ID" value="KAE9391184.1"/>
    <property type="molecule type" value="Genomic_DNA"/>
</dbReference>
<evidence type="ECO:0000259" key="2">
    <source>
        <dbReference type="SMART" id="SM01183"/>
    </source>
</evidence>
<dbReference type="PANTHER" id="PTHR43986:SF1">
    <property type="entry name" value="ELONGATION FACTOR 1-GAMMA"/>
    <property type="match status" value="1"/>
</dbReference>
<dbReference type="AlphaFoldDB" id="A0A6A4H1F1"/>
<organism evidence="3 4">
    <name type="scientific">Gymnopus androsaceus JB14</name>
    <dbReference type="NCBI Taxonomy" id="1447944"/>
    <lineage>
        <taxon>Eukaryota</taxon>
        <taxon>Fungi</taxon>
        <taxon>Dikarya</taxon>
        <taxon>Basidiomycota</taxon>
        <taxon>Agaricomycotina</taxon>
        <taxon>Agaricomycetes</taxon>
        <taxon>Agaricomycetidae</taxon>
        <taxon>Agaricales</taxon>
        <taxon>Marasmiineae</taxon>
        <taxon>Omphalotaceae</taxon>
        <taxon>Gymnopus</taxon>
    </lineage>
</organism>
<keyword evidence="4" id="KW-1185">Reference proteome</keyword>
<dbReference type="InterPro" id="IPR036433">
    <property type="entry name" value="EF1B_G_C_sf"/>
</dbReference>
<sequence>MVGYMASNIGSCPEISVNNHVSIFNRIATLAPNSGLLGSSPKDASLVDIRVYARSVLSGILNNHLSANTFFVGERITLPNLRLLPSCSVPLLSASMLLHAKYPAVMRLLETIVDQTQLKEVFGEAEHIEKDSQFTPPKKEKEPKEAKPAAAPKPKAKEVEEEDEPLDWMKRAYSDKDTGGKDGGLLSLAVDFKYNNELTQTFMSSNQMASRKYFFGSISALSKANDSIIAGALISRGQDIQPEFFEGALASDLKIDGKEWVDGKNRRRPSMQLQFSVQ</sequence>
<name>A0A6A4H1F1_9AGAR</name>
<feature type="region of interest" description="Disordered" evidence="1">
    <location>
        <begin position="129"/>
        <end position="164"/>
    </location>
</feature>
<evidence type="ECO:0000313" key="4">
    <source>
        <dbReference type="Proteomes" id="UP000799118"/>
    </source>
</evidence>
<gene>
    <name evidence="3" type="ORF">BT96DRAFT_959610</name>
</gene>
<dbReference type="Pfam" id="PF00647">
    <property type="entry name" value="EF1G"/>
    <property type="match status" value="1"/>
</dbReference>
<dbReference type="PANTHER" id="PTHR43986">
    <property type="entry name" value="ELONGATION FACTOR 1-GAMMA"/>
    <property type="match status" value="1"/>
</dbReference>
<evidence type="ECO:0000256" key="1">
    <source>
        <dbReference type="SAM" id="MobiDB-lite"/>
    </source>
</evidence>
<dbReference type="InterPro" id="IPR004046">
    <property type="entry name" value="GST_C"/>
</dbReference>
<dbReference type="GO" id="GO:0005737">
    <property type="term" value="C:cytoplasm"/>
    <property type="evidence" value="ECO:0007669"/>
    <property type="project" value="TreeGrafter"/>
</dbReference>
<feature type="compositionally biased region" description="Basic and acidic residues" evidence="1">
    <location>
        <begin position="129"/>
        <end position="147"/>
    </location>
</feature>
<protein>
    <recommendedName>
        <fullName evidence="2">EF-1-gamma C-terminal domain-containing protein</fullName>
    </recommendedName>
</protein>
<dbReference type="InterPro" id="IPR036282">
    <property type="entry name" value="Glutathione-S-Trfase_C_sf"/>
</dbReference>
<dbReference type="Gene3D" id="3.30.70.1010">
    <property type="entry name" value="Translation elongation factor EF1B, gamma chain, conserved domain"/>
    <property type="match status" value="1"/>
</dbReference>
<dbReference type="Proteomes" id="UP000799118">
    <property type="component" value="Unassembled WGS sequence"/>
</dbReference>
<proteinExistence type="predicted"/>
<reference evidence="3" key="1">
    <citation type="journal article" date="2019" name="Environ. Microbiol.">
        <title>Fungal ecological strategies reflected in gene transcription - a case study of two litter decomposers.</title>
        <authorList>
            <person name="Barbi F."/>
            <person name="Kohler A."/>
            <person name="Barry K."/>
            <person name="Baskaran P."/>
            <person name="Daum C."/>
            <person name="Fauchery L."/>
            <person name="Ihrmark K."/>
            <person name="Kuo A."/>
            <person name="LaButti K."/>
            <person name="Lipzen A."/>
            <person name="Morin E."/>
            <person name="Grigoriev I.V."/>
            <person name="Henrissat B."/>
            <person name="Lindahl B."/>
            <person name="Martin F."/>
        </authorList>
    </citation>
    <scope>NUCLEOTIDE SEQUENCE</scope>
    <source>
        <strain evidence="3">JB14</strain>
    </source>
</reference>
<dbReference type="InterPro" id="IPR050802">
    <property type="entry name" value="EF-GSTs"/>
</dbReference>
<dbReference type="SUPFAM" id="SSF47616">
    <property type="entry name" value="GST C-terminal domain-like"/>
    <property type="match status" value="1"/>
</dbReference>
<dbReference type="GO" id="GO:0005634">
    <property type="term" value="C:nucleus"/>
    <property type="evidence" value="ECO:0007669"/>
    <property type="project" value="TreeGrafter"/>
</dbReference>
<dbReference type="OrthoDB" id="249703at2759"/>
<dbReference type="SUPFAM" id="SSF89942">
    <property type="entry name" value="eEF1-gamma domain"/>
    <property type="match status" value="1"/>
</dbReference>
<dbReference type="SMART" id="SM01183">
    <property type="entry name" value="EF1G"/>
    <property type="match status" value="1"/>
</dbReference>
<dbReference type="Pfam" id="PF00043">
    <property type="entry name" value="GST_C"/>
    <property type="match status" value="1"/>
</dbReference>
<accession>A0A6A4H1F1</accession>